<proteinExistence type="predicted"/>
<sequence length="53" mass="5688">MKPRLIDDAAVISLPLITDAPSISLPLTPPHLAFHHDFGLEIEASLKQGCLAI</sequence>
<comment type="caution">
    <text evidence="1">The sequence shown here is derived from an EMBL/GenBank/DDBJ whole genome shotgun (WGS) entry which is preliminary data.</text>
</comment>
<accession>A0A2P6RXM3</accession>
<dbReference type="Proteomes" id="UP000238479">
    <property type="component" value="Chromosome 2"/>
</dbReference>
<protein>
    <submittedName>
        <fullName evidence="1">Uncharacterized protein</fullName>
    </submittedName>
</protein>
<gene>
    <name evidence="1" type="ORF">RchiOBHm_Chr2g0141291</name>
</gene>
<dbReference type="AlphaFoldDB" id="A0A2P6RXM3"/>
<evidence type="ECO:0000313" key="2">
    <source>
        <dbReference type="Proteomes" id="UP000238479"/>
    </source>
</evidence>
<organism evidence="1 2">
    <name type="scientific">Rosa chinensis</name>
    <name type="common">China rose</name>
    <dbReference type="NCBI Taxonomy" id="74649"/>
    <lineage>
        <taxon>Eukaryota</taxon>
        <taxon>Viridiplantae</taxon>
        <taxon>Streptophyta</taxon>
        <taxon>Embryophyta</taxon>
        <taxon>Tracheophyta</taxon>
        <taxon>Spermatophyta</taxon>
        <taxon>Magnoliopsida</taxon>
        <taxon>eudicotyledons</taxon>
        <taxon>Gunneridae</taxon>
        <taxon>Pentapetalae</taxon>
        <taxon>rosids</taxon>
        <taxon>fabids</taxon>
        <taxon>Rosales</taxon>
        <taxon>Rosaceae</taxon>
        <taxon>Rosoideae</taxon>
        <taxon>Rosoideae incertae sedis</taxon>
        <taxon>Rosa</taxon>
    </lineage>
</organism>
<reference evidence="1 2" key="1">
    <citation type="journal article" date="2018" name="Nat. Genet.">
        <title>The Rosa genome provides new insights in the design of modern roses.</title>
        <authorList>
            <person name="Bendahmane M."/>
        </authorList>
    </citation>
    <scope>NUCLEOTIDE SEQUENCE [LARGE SCALE GENOMIC DNA]</scope>
    <source>
        <strain evidence="2">cv. Old Blush</strain>
    </source>
</reference>
<dbReference type="EMBL" id="PDCK01000040">
    <property type="protein sequence ID" value="PRQ51160.1"/>
    <property type="molecule type" value="Genomic_DNA"/>
</dbReference>
<dbReference type="Gramene" id="PRQ51160">
    <property type="protein sequence ID" value="PRQ51160"/>
    <property type="gene ID" value="RchiOBHm_Chr2g0141291"/>
</dbReference>
<name>A0A2P6RXM3_ROSCH</name>
<evidence type="ECO:0000313" key="1">
    <source>
        <dbReference type="EMBL" id="PRQ51160.1"/>
    </source>
</evidence>
<keyword evidence="2" id="KW-1185">Reference proteome</keyword>